<keyword evidence="2" id="KW-1185">Reference proteome</keyword>
<evidence type="ECO:0000313" key="1">
    <source>
        <dbReference type="EMBL" id="MCQ4636284.1"/>
    </source>
</evidence>
<protein>
    <submittedName>
        <fullName evidence="1">Uncharacterized protein</fullName>
    </submittedName>
</protein>
<organism evidence="1 2">
    <name type="scientific">Anaerovorax odorimutans</name>
    <dbReference type="NCBI Taxonomy" id="109327"/>
    <lineage>
        <taxon>Bacteria</taxon>
        <taxon>Bacillati</taxon>
        <taxon>Bacillota</taxon>
        <taxon>Clostridia</taxon>
        <taxon>Peptostreptococcales</taxon>
        <taxon>Anaerovoracaceae</taxon>
        <taxon>Anaerovorax</taxon>
    </lineage>
</organism>
<name>A0ABT1RM79_9FIRM</name>
<dbReference type="SUPFAM" id="SSF52540">
    <property type="entry name" value="P-loop containing nucleoside triphosphate hydrolases"/>
    <property type="match status" value="1"/>
</dbReference>
<comment type="caution">
    <text evidence="1">The sequence shown here is derived from an EMBL/GenBank/DDBJ whole genome shotgun (WGS) entry which is preliminary data.</text>
</comment>
<evidence type="ECO:0000313" key="2">
    <source>
        <dbReference type="Proteomes" id="UP001524502"/>
    </source>
</evidence>
<gene>
    <name evidence="1" type="ORF">NE619_06045</name>
</gene>
<dbReference type="RefSeq" id="WP_256131467.1">
    <property type="nucleotide sequence ID" value="NZ_JANFXK010000005.1"/>
</dbReference>
<dbReference type="Gene3D" id="3.40.50.300">
    <property type="entry name" value="P-loop containing nucleotide triphosphate hydrolases"/>
    <property type="match status" value="1"/>
</dbReference>
<sequence>MENIKLAIISEDREYGRALSLALVDVYKNFTITLYQSDPLHSELGAFDLILKDSQAGIGGKIIGLAEKPSMVDRNYENKAFQLYKYSNVRQLAGELLFIYTFLTGRKAVPIKNHSLKTVAFVSAEGGGGCTSAAMAFAQELKRFHGKRVMYLSMEELESTLEYMQPFPEGKSISEYLYYLFNDDSRDRMPFIESFLVFDYYGVDAFLPAPGRNLLKGLSGEEMQYFLGAVMDTGRYDFIVIDVGCDLGKSALCCYEMANHICLVAEQEEVSYKEGRMLEYLVFLKGETIIERMAKVLNRYQLPAEEEDPSTADEKSQEDVMLHTAAVLPQDPESFSVQDGIRSISLDGPYGKGIKELTEAVLKNALF</sequence>
<dbReference type="EMBL" id="JANFXK010000005">
    <property type="protein sequence ID" value="MCQ4636284.1"/>
    <property type="molecule type" value="Genomic_DNA"/>
</dbReference>
<reference evidence="1 2" key="1">
    <citation type="submission" date="2022-06" db="EMBL/GenBank/DDBJ databases">
        <title>Isolation of gut microbiota from human fecal samples.</title>
        <authorList>
            <person name="Pamer E.G."/>
            <person name="Barat B."/>
            <person name="Waligurski E."/>
            <person name="Medina S."/>
            <person name="Paddock L."/>
            <person name="Mostad J."/>
        </authorList>
    </citation>
    <scope>NUCLEOTIDE SEQUENCE [LARGE SCALE GENOMIC DNA]</scope>
    <source>
        <strain evidence="1 2">SL.3.17</strain>
    </source>
</reference>
<accession>A0ABT1RM79</accession>
<dbReference type="Proteomes" id="UP001524502">
    <property type="component" value="Unassembled WGS sequence"/>
</dbReference>
<dbReference type="InterPro" id="IPR027417">
    <property type="entry name" value="P-loop_NTPase"/>
</dbReference>
<proteinExistence type="predicted"/>